<dbReference type="Gene3D" id="3.30.465.10">
    <property type="match status" value="1"/>
</dbReference>
<name>A0A6S7BML6_9BURK</name>
<evidence type="ECO:0000313" key="1">
    <source>
        <dbReference type="EMBL" id="CAB3806200.1"/>
    </source>
</evidence>
<accession>A0A6S7BML6</accession>
<proteinExistence type="predicted"/>
<protein>
    <submittedName>
        <fullName evidence="1">Uncharacterized protein</fullName>
    </submittedName>
</protein>
<dbReference type="InterPro" id="IPR016169">
    <property type="entry name" value="FAD-bd_PCMH_sub2"/>
</dbReference>
<organism evidence="1 2">
    <name type="scientific">Pararobbsia alpina</name>
    <dbReference type="NCBI Taxonomy" id="621374"/>
    <lineage>
        <taxon>Bacteria</taxon>
        <taxon>Pseudomonadati</taxon>
        <taxon>Pseudomonadota</taxon>
        <taxon>Betaproteobacteria</taxon>
        <taxon>Burkholderiales</taxon>
        <taxon>Burkholderiaceae</taxon>
        <taxon>Pararobbsia</taxon>
    </lineage>
</organism>
<dbReference type="Proteomes" id="UP000494115">
    <property type="component" value="Unassembled WGS sequence"/>
</dbReference>
<dbReference type="EMBL" id="CADIKM010000081">
    <property type="protein sequence ID" value="CAB3806200.1"/>
    <property type="molecule type" value="Genomic_DNA"/>
</dbReference>
<dbReference type="AlphaFoldDB" id="A0A6S7BML6"/>
<dbReference type="InterPro" id="IPR036318">
    <property type="entry name" value="FAD-bd_PCMH-like_sf"/>
</dbReference>
<gene>
    <name evidence="1" type="ORF">LMG28138_05777</name>
</gene>
<reference evidence="1 2" key="1">
    <citation type="submission" date="2020-04" db="EMBL/GenBank/DDBJ databases">
        <authorList>
            <person name="De Canck E."/>
        </authorList>
    </citation>
    <scope>NUCLEOTIDE SEQUENCE [LARGE SCALE GENOMIC DNA]</scope>
    <source>
        <strain evidence="1 2">LMG 28138</strain>
    </source>
</reference>
<dbReference type="SUPFAM" id="SSF56176">
    <property type="entry name" value="FAD-binding/transporter-associated domain-like"/>
    <property type="match status" value="1"/>
</dbReference>
<keyword evidence="2" id="KW-1185">Reference proteome</keyword>
<sequence length="111" mass="12044">MIGNNSCGANSVRAGKTAENVERLEVPTVDGERFWVGPTDDATYRSHLAAGGRRADIVRALKTLADHYADAIRTGFPTIKRRVSGYSLDQLLPENGSNIARAVVARPWGSY</sequence>
<dbReference type="GO" id="GO:0050660">
    <property type="term" value="F:flavin adenine dinucleotide binding"/>
    <property type="evidence" value="ECO:0007669"/>
    <property type="project" value="InterPro"/>
</dbReference>
<evidence type="ECO:0000313" key="2">
    <source>
        <dbReference type="Proteomes" id="UP000494115"/>
    </source>
</evidence>